<evidence type="ECO:0000256" key="6">
    <source>
        <dbReference type="SAM" id="MobiDB-lite"/>
    </source>
</evidence>
<dbReference type="Gene3D" id="3.30.160.60">
    <property type="entry name" value="Classic Zinc Finger"/>
    <property type="match status" value="1"/>
</dbReference>
<dbReference type="FunCoup" id="A0A482XT94">
    <property type="interactions" value="273"/>
</dbReference>
<feature type="compositionally biased region" description="Polar residues" evidence="6">
    <location>
        <begin position="137"/>
        <end position="153"/>
    </location>
</feature>
<dbReference type="GO" id="GO:0045892">
    <property type="term" value="P:negative regulation of DNA-templated transcription"/>
    <property type="evidence" value="ECO:0007669"/>
    <property type="project" value="TreeGrafter"/>
</dbReference>
<dbReference type="EMBL" id="QKKF02000377">
    <property type="protein sequence ID" value="RZF49066.1"/>
    <property type="molecule type" value="Genomic_DNA"/>
</dbReference>
<dbReference type="OrthoDB" id="10054079at2759"/>
<keyword evidence="4" id="KW-0862">Zinc</keyword>
<sequence>MIASNANQYIRPEYLTPLPTTLDAKKSPLALLAQTCSQIGADTPGGKSLLPPLDKNKKSESRDKISPSSSVSSCSPNTTKSSFKPYELQPYKEQPQQQEERVASRVRTPLKTPTPAQNGSRCPSNHSAGSPRASPGSRKTPTASNQDANQSKGTIVVENGPSSSSSSSPSKAEVSKLPTVTTSAPSYLSGYPGPSPLDVMASSLLSHPLKSAASINPYLNYSRLKAAAGGGEGGLVCRDPYCTGCQLNSHLLAKGGGGPCPAGCTQCDSKSGFLPHSSAVAAAYAHAQLAALAAASQLPYVCSWIAGDAAYCGKRFSTSDELLQHLRTHTSDSLLTSPSAGVLHRTYPTPPLSPLSSPRYHPYGKPPLLPPSLSSAFPLHPHPGLPPYFSPYSLYGPRLGASPGMHP</sequence>
<evidence type="ECO:0000256" key="5">
    <source>
        <dbReference type="PROSITE-ProRule" id="PRU00042"/>
    </source>
</evidence>
<dbReference type="InterPro" id="IPR013087">
    <property type="entry name" value="Znf_C2H2_type"/>
</dbReference>
<evidence type="ECO:0000256" key="4">
    <source>
        <dbReference type="ARBA" id="ARBA00022833"/>
    </source>
</evidence>
<dbReference type="InterPro" id="IPR036236">
    <property type="entry name" value="Znf_C2H2_sf"/>
</dbReference>
<dbReference type="PANTHER" id="PTHR12522">
    <property type="entry name" value="ZINC-FINGER PROTEIN NOLZ1-RELATED"/>
    <property type="match status" value="1"/>
</dbReference>
<feature type="compositionally biased region" description="Polar residues" evidence="6">
    <location>
        <begin position="114"/>
        <end position="128"/>
    </location>
</feature>
<reference evidence="8 9" key="1">
    <citation type="journal article" date="2017" name="Gigascience">
        <title>Genome sequence of the small brown planthopper, Laodelphax striatellus.</title>
        <authorList>
            <person name="Zhu J."/>
            <person name="Jiang F."/>
            <person name="Wang X."/>
            <person name="Yang P."/>
            <person name="Bao Y."/>
            <person name="Zhao W."/>
            <person name="Wang W."/>
            <person name="Lu H."/>
            <person name="Wang Q."/>
            <person name="Cui N."/>
            <person name="Li J."/>
            <person name="Chen X."/>
            <person name="Luo L."/>
            <person name="Yu J."/>
            <person name="Kang L."/>
            <person name="Cui F."/>
        </authorList>
    </citation>
    <scope>NUCLEOTIDE SEQUENCE [LARGE SCALE GENOMIC DNA]</scope>
    <source>
        <strain evidence="8">Lst14</strain>
    </source>
</reference>
<name>A0A482XT94_LAOST</name>
<dbReference type="InterPro" id="IPR051520">
    <property type="entry name" value="Elbow/Noc_ZnFinger"/>
</dbReference>
<organism evidence="8 9">
    <name type="scientific">Laodelphax striatellus</name>
    <name type="common">Small brown planthopper</name>
    <name type="synonym">Delphax striatella</name>
    <dbReference type="NCBI Taxonomy" id="195883"/>
    <lineage>
        <taxon>Eukaryota</taxon>
        <taxon>Metazoa</taxon>
        <taxon>Ecdysozoa</taxon>
        <taxon>Arthropoda</taxon>
        <taxon>Hexapoda</taxon>
        <taxon>Insecta</taxon>
        <taxon>Pterygota</taxon>
        <taxon>Neoptera</taxon>
        <taxon>Paraneoptera</taxon>
        <taxon>Hemiptera</taxon>
        <taxon>Auchenorrhyncha</taxon>
        <taxon>Fulgoroidea</taxon>
        <taxon>Delphacidae</taxon>
        <taxon>Criomorphinae</taxon>
        <taxon>Laodelphax</taxon>
    </lineage>
</organism>
<feature type="region of interest" description="Disordered" evidence="6">
    <location>
        <begin position="39"/>
        <end position="187"/>
    </location>
</feature>
<dbReference type="Proteomes" id="UP000291343">
    <property type="component" value="Unassembled WGS sequence"/>
</dbReference>
<dbReference type="PANTHER" id="PTHR12522:SF4">
    <property type="entry name" value="ZINC FINGER PROTEIN ELBOW"/>
    <property type="match status" value="1"/>
</dbReference>
<gene>
    <name evidence="8" type="ORF">LSTR_LSTR008352</name>
</gene>
<dbReference type="GO" id="GO:0008270">
    <property type="term" value="F:zinc ion binding"/>
    <property type="evidence" value="ECO:0007669"/>
    <property type="project" value="UniProtKB-KW"/>
</dbReference>
<comment type="caution">
    <text evidence="8">The sequence shown here is derived from an EMBL/GenBank/DDBJ whole genome shotgun (WGS) entry which is preliminary data.</text>
</comment>
<feature type="domain" description="C2H2-type" evidence="7">
    <location>
        <begin position="300"/>
        <end position="334"/>
    </location>
</feature>
<proteinExistence type="inferred from homology"/>
<feature type="compositionally biased region" description="Low complexity" evidence="6">
    <location>
        <begin position="161"/>
        <end position="170"/>
    </location>
</feature>
<evidence type="ECO:0000259" key="7">
    <source>
        <dbReference type="PROSITE" id="PS50157"/>
    </source>
</evidence>
<evidence type="ECO:0000313" key="9">
    <source>
        <dbReference type="Proteomes" id="UP000291343"/>
    </source>
</evidence>
<dbReference type="InParanoid" id="A0A482XT94"/>
<keyword evidence="3 5" id="KW-0863">Zinc-finger</keyword>
<evidence type="ECO:0000256" key="3">
    <source>
        <dbReference type="ARBA" id="ARBA00022771"/>
    </source>
</evidence>
<accession>A0A482XT94</accession>
<evidence type="ECO:0000313" key="8">
    <source>
        <dbReference type="EMBL" id="RZF49066.1"/>
    </source>
</evidence>
<dbReference type="AlphaFoldDB" id="A0A482XT94"/>
<protein>
    <recommendedName>
        <fullName evidence="7">C2H2-type domain-containing protein</fullName>
    </recommendedName>
</protein>
<evidence type="ECO:0000256" key="1">
    <source>
        <dbReference type="ARBA" id="ARBA00010144"/>
    </source>
</evidence>
<comment type="similarity">
    <text evidence="1">Belongs to the Elbow/Noc family.</text>
</comment>
<dbReference type="SUPFAM" id="SSF57667">
    <property type="entry name" value="beta-beta-alpha zinc fingers"/>
    <property type="match status" value="1"/>
</dbReference>
<feature type="compositionally biased region" description="Basic and acidic residues" evidence="6">
    <location>
        <begin position="54"/>
        <end position="65"/>
    </location>
</feature>
<feature type="compositionally biased region" description="Low complexity" evidence="6">
    <location>
        <begin position="66"/>
        <end position="97"/>
    </location>
</feature>
<keyword evidence="9" id="KW-1185">Reference proteome</keyword>
<keyword evidence="2" id="KW-0479">Metal-binding</keyword>
<dbReference type="PROSITE" id="PS50157">
    <property type="entry name" value="ZINC_FINGER_C2H2_2"/>
    <property type="match status" value="1"/>
</dbReference>
<evidence type="ECO:0000256" key="2">
    <source>
        <dbReference type="ARBA" id="ARBA00022723"/>
    </source>
</evidence>
<dbReference type="GO" id="GO:0005634">
    <property type="term" value="C:nucleus"/>
    <property type="evidence" value="ECO:0007669"/>
    <property type="project" value="TreeGrafter"/>
</dbReference>